<keyword evidence="1" id="KW-1133">Transmembrane helix</keyword>
<proteinExistence type="predicted"/>
<reference evidence="2" key="1">
    <citation type="submission" date="2020-01" db="EMBL/GenBank/DDBJ databases">
        <authorList>
            <person name="Meier V. D."/>
            <person name="Meier V D."/>
        </authorList>
    </citation>
    <scope>NUCLEOTIDE SEQUENCE</scope>
    <source>
        <strain evidence="2">HLG_WM_MAG_12</strain>
    </source>
</reference>
<organism evidence="2">
    <name type="scientific">uncultured Campylobacterales bacterium</name>
    <dbReference type="NCBI Taxonomy" id="352960"/>
    <lineage>
        <taxon>Bacteria</taxon>
        <taxon>Pseudomonadati</taxon>
        <taxon>Campylobacterota</taxon>
        <taxon>Epsilonproteobacteria</taxon>
        <taxon>Campylobacterales</taxon>
        <taxon>environmental samples</taxon>
    </lineage>
</organism>
<feature type="transmembrane region" description="Helical" evidence="1">
    <location>
        <begin position="6"/>
        <end position="29"/>
    </location>
</feature>
<gene>
    <name evidence="2" type="ORF">HELGO_WM5941</name>
</gene>
<keyword evidence="1" id="KW-0472">Membrane</keyword>
<protein>
    <submittedName>
        <fullName evidence="2">Uncharacterized protein</fullName>
    </submittedName>
</protein>
<keyword evidence="1" id="KW-0812">Transmembrane</keyword>
<dbReference type="EMBL" id="CACVAW010000040">
    <property type="protein sequence ID" value="CAA6809903.1"/>
    <property type="molecule type" value="Genomic_DNA"/>
</dbReference>
<accession>A0A6S6T465</accession>
<evidence type="ECO:0000313" key="2">
    <source>
        <dbReference type="EMBL" id="CAA6809903.1"/>
    </source>
</evidence>
<dbReference type="AlphaFoldDB" id="A0A6S6T465"/>
<evidence type="ECO:0000256" key="1">
    <source>
        <dbReference type="SAM" id="Phobius"/>
    </source>
</evidence>
<name>A0A6S6T465_9BACT</name>
<sequence length="33" mass="3698">MFSNPIEFDIIIYTILGIFVVIGVGIVAVRMKK</sequence>